<dbReference type="RefSeq" id="WP_078817876.1">
    <property type="nucleotide sequence ID" value="NZ_FUYJ01000005.1"/>
</dbReference>
<protein>
    <recommendedName>
        <fullName evidence="3">YheE family protein</fullName>
    </recommendedName>
</protein>
<dbReference type="EMBL" id="FUYJ01000005">
    <property type="protein sequence ID" value="SKB01126.1"/>
    <property type="molecule type" value="Genomic_DNA"/>
</dbReference>
<name>A0A1T4YH65_9BACL</name>
<organism evidence="1 2">
    <name type="scientific">Sporosarcina newyorkensis</name>
    <dbReference type="NCBI Taxonomy" id="759851"/>
    <lineage>
        <taxon>Bacteria</taxon>
        <taxon>Bacillati</taxon>
        <taxon>Bacillota</taxon>
        <taxon>Bacilli</taxon>
        <taxon>Bacillales</taxon>
        <taxon>Caryophanaceae</taxon>
        <taxon>Sporosarcina</taxon>
    </lineage>
</organism>
<evidence type="ECO:0000313" key="2">
    <source>
        <dbReference type="Proteomes" id="UP000190042"/>
    </source>
</evidence>
<reference evidence="2" key="1">
    <citation type="submission" date="2017-02" db="EMBL/GenBank/DDBJ databases">
        <authorList>
            <person name="Varghese N."/>
            <person name="Submissions S."/>
        </authorList>
    </citation>
    <scope>NUCLEOTIDE SEQUENCE [LARGE SCALE GENOMIC DNA]</scope>
    <source>
        <strain evidence="2">DSM 23966</strain>
    </source>
</reference>
<dbReference type="Pfam" id="PF17277">
    <property type="entry name" value="DUF5342"/>
    <property type="match status" value="1"/>
</dbReference>
<proteinExistence type="predicted"/>
<sequence length="67" mass="8039">MLQHFSYKKMFEGSDLPGWTISFYYQNKQYAGDYHKDGSVNWKNDTPPNETEVLKMVHDLMTFHVYE</sequence>
<keyword evidence="2" id="KW-1185">Reference proteome</keyword>
<dbReference type="Proteomes" id="UP000190042">
    <property type="component" value="Unassembled WGS sequence"/>
</dbReference>
<accession>A0A1T4YH65</accession>
<evidence type="ECO:0008006" key="3">
    <source>
        <dbReference type="Google" id="ProtNLM"/>
    </source>
</evidence>
<evidence type="ECO:0000313" key="1">
    <source>
        <dbReference type="EMBL" id="SKB01126.1"/>
    </source>
</evidence>
<gene>
    <name evidence="1" type="ORF">SAMN04244570_2600</name>
</gene>
<dbReference type="InterPro" id="IPR017263">
    <property type="entry name" value="UCP037692"/>
</dbReference>
<dbReference type="AlphaFoldDB" id="A0A1T4YH65"/>
<dbReference type="PIRSF" id="PIRSF037692">
    <property type="entry name" value="UCP037692"/>
    <property type="match status" value="1"/>
</dbReference>